<evidence type="ECO:0000313" key="3">
    <source>
        <dbReference type="Proteomes" id="UP001341281"/>
    </source>
</evidence>
<sequence>MMAIQALYQAQGMTFVMPEVAPAPVPPLWRMFAQMSFSPAPQGSGGQGSNPYQTPPPTSGQHGDQHIDPALNDFVNNIFASGGSGHNSNEPGATNG</sequence>
<reference evidence="2 3" key="1">
    <citation type="submission" date="2024-02" db="EMBL/GenBank/DDBJ databases">
        <title>High-quality chromosome-scale genome assembly of Pensacola bahiagrass (Paspalum notatum Flugge var. saurae).</title>
        <authorList>
            <person name="Vega J.M."/>
            <person name="Podio M."/>
            <person name="Orjuela J."/>
            <person name="Siena L.A."/>
            <person name="Pessino S.C."/>
            <person name="Combes M.C."/>
            <person name="Mariac C."/>
            <person name="Albertini E."/>
            <person name="Pupilli F."/>
            <person name="Ortiz J.P.A."/>
            <person name="Leblanc O."/>
        </authorList>
    </citation>
    <scope>NUCLEOTIDE SEQUENCE [LARGE SCALE GENOMIC DNA]</scope>
    <source>
        <strain evidence="2">R1</strain>
        <tissue evidence="2">Leaf</tissue>
    </source>
</reference>
<gene>
    <name evidence="2" type="ORF">U9M48_003793</name>
</gene>
<feature type="compositionally biased region" description="Polar residues" evidence="1">
    <location>
        <begin position="86"/>
        <end position="96"/>
    </location>
</feature>
<organism evidence="2 3">
    <name type="scientific">Paspalum notatum var. saurae</name>
    <dbReference type="NCBI Taxonomy" id="547442"/>
    <lineage>
        <taxon>Eukaryota</taxon>
        <taxon>Viridiplantae</taxon>
        <taxon>Streptophyta</taxon>
        <taxon>Embryophyta</taxon>
        <taxon>Tracheophyta</taxon>
        <taxon>Spermatophyta</taxon>
        <taxon>Magnoliopsida</taxon>
        <taxon>Liliopsida</taxon>
        <taxon>Poales</taxon>
        <taxon>Poaceae</taxon>
        <taxon>PACMAD clade</taxon>
        <taxon>Panicoideae</taxon>
        <taxon>Andropogonodae</taxon>
        <taxon>Paspaleae</taxon>
        <taxon>Paspalinae</taxon>
        <taxon>Paspalum</taxon>
    </lineage>
</organism>
<accession>A0AAQ3SK58</accession>
<dbReference type="AlphaFoldDB" id="A0AAQ3SK58"/>
<dbReference type="EMBL" id="CP144745">
    <property type="protein sequence ID" value="WVZ52770.1"/>
    <property type="molecule type" value="Genomic_DNA"/>
</dbReference>
<dbReference type="Proteomes" id="UP001341281">
    <property type="component" value="Chromosome 01"/>
</dbReference>
<evidence type="ECO:0000256" key="1">
    <source>
        <dbReference type="SAM" id="MobiDB-lite"/>
    </source>
</evidence>
<name>A0AAQ3SK58_PASNO</name>
<proteinExistence type="predicted"/>
<feature type="region of interest" description="Disordered" evidence="1">
    <location>
        <begin position="36"/>
        <end position="96"/>
    </location>
</feature>
<evidence type="ECO:0000313" key="2">
    <source>
        <dbReference type="EMBL" id="WVZ52770.1"/>
    </source>
</evidence>
<keyword evidence="3" id="KW-1185">Reference proteome</keyword>
<protein>
    <submittedName>
        <fullName evidence="2">Uncharacterized protein</fullName>
    </submittedName>
</protein>